<proteinExistence type="predicted"/>
<reference evidence="5" key="1">
    <citation type="journal article" date="2013" name="Genetics">
        <title>The draft genome and transcriptome of Panagrellus redivivus are shaped by the harsh demands of a free-living lifestyle.</title>
        <authorList>
            <person name="Srinivasan J."/>
            <person name="Dillman A.R."/>
            <person name="Macchietto M.G."/>
            <person name="Heikkinen L."/>
            <person name="Lakso M."/>
            <person name="Fracchia K.M."/>
            <person name="Antoshechkin I."/>
            <person name="Mortazavi A."/>
            <person name="Wong G."/>
            <person name="Sternberg P.W."/>
        </authorList>
    </citation>
    <scope>NUCLEOTIDE SEQUENCE [LARGE SCALE GENOMIC DNA]</scope>
    <source>
        <strain evidence="5">MT8872</strain>
    </source>
</reference>
<evidence type="ECO:0000256" key="3">
    <source>
        <dbReference type="ARBA" id="ARBA00022737"/>
    </source>
</evidence>
<dbReference type="PANTHER" id="PTHR24373">
    <property type="entry name" value="SLIT RELATED LEUCINE-RICH REPEAT NEURONAL PROTEIN"/>
    <property type="match status" value="1"/>
</dbReference>
<keyword evidence="1" id="KW-0433">Leucine-rich repeat</keyword>
<feature type="signal peptide" evidence="4">
    <location>
        <begin position="1"/>
        <end position="15"/>
    </location>
</feature>
<dbReference type="PROSITE" id="PS51450">
    <property type="entry name" value="LRR"/>
    <property type="match status" value="4"/>
</dbReference>
<keyword evidence="2 4" id="KW-0732">Signal</keyword>
<dbReference type="PANTHER" id="PTHR24373:SF275">
    <property type="entry name" value="TIR DOMAIN-CONTAINING PROTEIN"/>
    <property type="match status" value="1"/>
</dbReference>
<dbReference type="InterPro" id="IPR003591">
    <property type="entry name" value="Leu-rich_rpt_typical-subtyp"/>
</dbReference>
<dbReference type="Pfam" id="PF00560">
    <property type="entry name" value="LRR_1"/>
    <property type="match status" value="1"/>
</dbReference>
<evidence type="ECO:0000256" key="1">
    <source>
        <dbReference type="ARBA" id="ARBA00022614"/>
    </source>
</evidence>
<dbReference type="FunFam" id="3.80.10.10:FF:001164">
    <property type="entry name" value="GH01279p"/>
    <property type="match status" value="1"/>
</dbReference>
<dbReference type="InterPro" id="IPR032675">
    <property type="entry name" value="LRR_dom_sf"/>
</dbReference>
<evidence type="ECO:0000256" key="4">
    <source>
        <dbReference type="SAM" id="SignalP"/>
    </source>
</evidence>
<keyword evidence="5" id="KW-1185">Reference proteome</keyword>
<dbReference type="SMART" id="SM00369">
    <property type="entry name" value="LRR_TYP"/>
    <property type="match status" value="12"/>
</dbReference>
<dbReference type="Pfam" id="PF13855">
    <property type="entry name" value="LRR_8"/>
    <property type="match status" value="3"/>
</dbReference>
<protein>
    <submittedName>
        <fullName evidence="6">LRRNT domain-containing protein</fullName>
    </submittedName>
</protein>
<dbReference type="SUPFAM" id="SSF52058">
    <property type="entry name" value="L domain-like"/>
    <property type="match status" value="2"/>
</dbReference>
<dbReference type="Gene3D" id="3.80.10.10">
    <property type="entry name" value="Ribonuclease Inhibitor"/>
    <property type="match status" value="4"/>
</dbReference>
<organism evidence="5 6">
    <name type="scientific">Panagrellus redivivus</name>
    <name type="common">Microworm</name>
    <dbReference type="NCBI Taxonomy" id="6233"/>
    <lineage>
        <taxon>Eukaryota</taxon>
        <taxon>Metazoa</taxon>
        <taxon>Ecdysozoa</taxon>
        <taxon>Nematoda</taxon>
        <taxon>Chromadorea</taxon>
        <taxon>Rhabditida</taxon>
        <taxon>Tylenchina</taxon>
        <taxon>Panagrolaimomorpha</taxon>
        <taxon>Panagrolaimoidea</taxon>
        <taxon>Panagrolaimidae</taxon>
        <taxon>Panagrellus</taxon>
    </lineage>
</organism>
<dbReference type="InterPro" id="IPR001611">
    <property type="entry name" value="Leu-rich_rpt"/>
</dbReference>
<name>A0A7E4WCA4_PANRE</name>
<dbReference type="AlphaFoldDB" id="A0A7E4WCA4"/>
<dbReference type="WBParaSite" id="Pan_g8769.t1">
    <property type="protein sequence ID" value="Pan_g8769.t1"/>
    <property type="gene ID" value="Pan_g8769"/>
</dbReference>
<evidence type="ECO:0000313" key="5">
    <source>
        <dbReference type="Proteomes" id="UP000492821"/>
    </source>
</evidence>
<evidence type="ECO:0000256" key="2">
    <source>
        <dbReference type="ARBA" id="ARBA00022729"/>
    </source>
</evidence>
<dbReference type="Proteomes" id="UP000492821">
    <property type="component" value="Unassembled WGS sequence"/>
</dbReference>
<reference evidence="6" key="2">
    <citation type="submission" date="2020-10" db="UniProtKB">
        <authorList>
            <consortium name="WormBaseParasite"/>
        </authorList>
    </citation>
    <scope>IDENTIFICATION</scope>
</reference>
<keyword evidence="3" id="KW-0677">Repeat</keyword>
<accession>A0A7E4WCA4</accession>
<dbReference type="InterPro" id="IPR050328">
    <property type="entry name" value="Dev_Immune_Receptor"/>
</dbReference>
<evidence type="ECO:0000313" key="6">
    <source>
        <dbReference type="WBParaSite" id="Pan_g8769.t1"/>
    </source>
</evidence>
<feature type="chain" id="PRO_5028877122" evidence="4">
    <location>
        <begin position="16"/>
        <end position="515"/>
    </location>
</feature>
<sequence length="515" mass="58874">MQLLFFLCLLTFTTALQCTANLPNTCECKCYNCGYRNGYVNVRCTTVPNLYELLTTLENGTFYNVEVYKCENPVLNLVRLPAFSTFKLLINHCGLESVADDAFTDISDMVILDLSSNALTTVPPFPYSPLLESIWLTDNMIRSFGKASIKGSSSNDSADLSRGSFKNVPYMTDIHLQNNLLTEITNATFANMEELRIIDLSNNKLNRIAADAFQNLLPLINLNLSFNELTYLEPETFHNVDAYPNLYLNNNRLTHLSANSFVGNKRLDVLHLQNNHLAYISPGTFNGLVDLYKIDLSNNNFTNIDDVFIELPKLRLVNLSNNSLTDIRNTTFEHFWKLHLDLSNNQIRSVAPNAFVNAYILHLDNNQLDSIDGIFSEHNCLIHLNLHNNLFTEITNTTFNVLTQLVFLNFSNNHIHYIAPYSFYSTTLVSLDISNNNLTTLEPYSIAIKERPLQTVKYGGNPFVCDDKLEWFRKYLKYEVRNGRWWDDNYIVEPVICPVLEKKKNINCNCDCSNT</sequence>